<sequence length="196" mass="21731">MRGGEGSCNPSPYTLLPLPYCDLNLGSRNDATMSYRNDGSSPKGEGEGKKEIPTRAAHLPSTKWYRPIPFPTVPFPPGPCVAFLPWPKTTSSNDVEDDDDDTGKGDQTRVLGTGTPPPLTFCLPFVRSNTPCSPPCIPTYTHTHTHKARTHRRLGHAPSRLLPGTRQAQRDTVTLNGAQTRRLSYHARRCLRLFFY</sequence>
<dbReference type="EMBL" id="MU843137">
    <property type="protein sequence ID" value="KAK2021109.1"/>
    <property type="molecule type" value="Genomic_DNA"/>
</dbReference>
<protein>
    <submittedName>
        <fullName evidence="2">Uncharacterized protein</fullName>
    </submittedName>
</protein>
<proteinExistence type="predicted"/>
<comment type="caution">
    <text evidence="2">The sequence shown here is derived from an EMBL/GenBank/DDBJ whole genome shotgun (WGS) entry which is preliminary data.</text>
</comment>
<keyword evidence="3" id="KW-1185">Reference proteome</keyword>
<dbReference type="AlphaFoldDB" id="A0AAD9H410"/>
<feature type="region of interest" description="Disordered" evidence="1">
    <location>
        <begin position="86"/>
        <end position="113"/>
    </location>
</feature>
<feature type="compositionally biased region" description="Basic and acidic residues" evidence="1">
    <location>
        <begin position="44"/>
        <end position="53"/>
    </location>
</feature>
<evidence type="ECO:0000313" key="3">
    <source>
        <dbReference type="Proteomes" id="UP001232148"/>
    </source>
</evidence>
<gene>
    <name evidence="2" type="ORF">LX32DRAFT_646745</name>
</gene>
<dbReference type="Proteomes" id="UP001232148">
    <property type="component" value="Unassembled WGS sequence"/>
</dbReference>
<evidence type="ECO:0000256" key="1">
    <source>
        <dbReference type="SAM" id="MobiDB-lite"/>
    </source>
</evidence>
<name>A0AAD9H410_9PEZI</name>
<organism evidence="2 3">
    <name type="scientific">Colletotrichum zoysiae</name>
    <dbReference type="NCBI Taxonomy" id="1216348"/>
    <lineage>
        <taxon>Eukaryota</taxon>
        <taxon>Fungi</taxon>
        <taxon>Dikarya</taxon>
        <taxon>Ascomycota</taxon>
        <taxon>Pezizomycotina</taxon>
        <taxon>Sordariomycetes</taxon>
        <taxon>Hypocreomycetidae</taxon>
        <taxon>Glomerellales</taxon>
        <taxon>Glomerellaceae</taxon>
        <taxon>Colletotrichum</taxon>
        <taxon>Colletotrichum graminicola species complex</taxon>
    </lineage>
</organism>
<feature type="region of interest" description="Disordered" evidence="1">
    <location>
        <begin position="32"/>
        <end position="58"/>
    </location>
</feature>
<reference evidence="2" key="1">
    <citation type="submission" date="2021-06" db="EMBL/GenBank/DDBJ databases">
        <title>Comparative genomics, transcriptomics and evolutionary studies reveal genomic signatures of adaptation to plant cell wall in hemibiotrophic fungi.</title>
        <authorList>
            <consortium name="DOE Joint Genome Institute"/>
            <person name="Baroncelli R."/>
            <person name="Diaz J.F."/>
            <person name="Benocci T."/>
            <person name="Peng M."/>
            <person name="Battaglia E."/>
            <person name="Haridas S."/>
            <person name="Andreopoulos W."/>
            <person name="Labutti K."/>
            <person name="Pangilinan J."/>
            <person name="Floch G.L."/>
            <person name="Makela M.R."/>
            <person name="Henrissat B."/>
            <person name="Grigoriev I.V."/>
            <person name="Crouch J.A."/>
            <person name="De Vries R.P."/>
            <person name="Sukno S.A."/>
            <person name="Thon M.R."/>
        </authorList>
    </citation>
    <scope>NUCLEOTIDE SEQUENCE</scope>
    <source>
        <strain evidence="2">MAFF235873</strain>
    </source>
</reference>
<evidence type="ECO:0000313" key="2">
    <source>
        <dbReference type="EMBL" id="KAK2021109.1"/>
    </source>
</evidence>
<accession>A0AAD9H410</accession>